<evidence type="ECO:0000313" key="2">
    <source>
        <dbReference type="Proteomes" id="UP000663844"/>
    </source>
</evidence>
<proteinExistence type="predicted"/>
<gene>
    <name evidence="1" type="ORF">OXD698_LOCUS52137</name>
</gene>
<feature type="non-terminal residue" evidence="1">
    <location>
        <position position="32"/>
    </location>
</feature>
<name>A0A820PZQ1_9BILA</name>
<protein>
    <submittedName>
        <fullName evidence="1">Uncharacterized protein</fullName>
    </submittedName>
</protein>
<sequence length="32" mass="3409">SDVYSWGFANGTDSVTRSSCDTSSTNAGYRLC</sequence>
<accession>A0A820PZQ1</accession>
<organism evidence="1 2">
    <name type="scientific">Adineta steineri</name>
    <dbReference type="NCBI Taxonomy" id="433720"/>
    <lineage>
        <taxon>Eukaryota</taxon>
        <taxon>Metazoa</taxon>
        <taxon>Spiralia</taxon>
        <taxon>Gnathifera</taxon>
        <taxon>Rotifera</taxon>
        <taxon>Eurotatoria</taxon>
        <taxon>Bdelloidea</taxon>
        <taxon>Adinetida</taxon>
        <taxon>Adinetidae</taxon>
        <taxon>Adineta</taxon>
    </lineage>
</organism>
<evidence type="ECO:0000313" key="1">
    <source>
        <dbReference type="EMBL" id="CAF4412730.1"/>
    </source>
</evidence>
<dbReference type="Proteomes" id="UP000663844">
    <property type="component" value="Unassembled WGS sequence"/>
</dbReference>
<dbReference type="EMBL" id="CAJOAZ010027850">
    <property type="protein sequence ID" value="CAF4412730.1"/>
    <property type="molecule type" value="Genomic_DNA"/>
</dbReference>
<comment type="caution">
    <text evidence="1">The sequence shown here is derived from an EMBL/GenBank/DDBJ whole genome shotgun (WGS) entry which is preliminary data.</text>
</comment>
<dbReference type="AlphaFoldDB" id="A0A820PZQ1"/>
<reference evidence="1" key="1">
    <citation type="submission" date="2021-02" db="EMBL/GenBank/DDBJ databases">
        <authorList>
            <person name="Nowell W R."/>
        </authorList>
    </citation>
    <scope>NUCLEOTIDE SEQUENCE</scope>
</reference>
<feature type="non-terminal residue" evidence="1">
    <location>
        <position position="1"/>
    </location>
</feature>